<evidence type="ECO:0000313" key="4">
    <source>
        <dbReference type="Proteomes" id="UP000791440"/>
    </source>
</evidence>
<accession>A0A921ZPA3</accession>
<feature type="chain" id="PRO_5037228955" evidence="2">
    <location>
        <begin position="19"/>
        <end position="245"/>
    </location>
</feature>
<comment type="caution">
    <text evidence="3">The sequence shown here is derived from an EMBL/GenBank/DDBJ whole genome shotgun (WGS) entry which is preliminary data.</text>
</comment>
<evidence type="ECO:0000313" key="3">
    <source>
        <dbReference type="EMBL" id="KAG6461431.1"/>
    </source>
</evidence>
<evidence type="ECO:0000256" key="1">
    <source>
        <dbReference type="SAM" id="MobiDB-lite"/>
    </source>
</evidence>
<dbReference type="AlphaFoldDB" id="A0A921ZPA3"/>
<reference evidence="3" key="1">
    <citation type="journal article" date="2016" name="Insect Biochem. Mol. Biol.">
        <title>Multifaceted biological insights from a draft genome sequence of the tobacco hornworm moth, Manduca sexta.</title>
        <authorList>
            <person name="Kanost M.R."/>
            <person name="Arrese E.L."/>
            <person name="Cao X."/>
            <person name="Chen Y.R."/>
            <person name="Chellapilla S."/>
            <person name="Goldsmith M.R."/>
            <person name="Grosse-Wilde E."/>
            <person name="Heckel D.G."/>
            <person name="Herndon N."/>
            <person name="Jiang H."/>
            <person name="Papanicolaou A."/>
            <person name="Qu J."/>
            <person name="Soulages J.L."/>
            <person name="Vogel H."/>
            <person name="Walters J."/>
            <person name="Waterhouse R.M."/>
            <person name="Ahn S.J."/>
            <person name="Almeida F.C."/>
            <person name="An C."/>
            <person name="Aqrawi P."/>
            <person name="Bretschneider A."/>
            <person name="Bryant W.B."/>
            <person name="Bucks S."/>
            <person name="Chao H."/>
            <person name="Chevignon G."/>
            <person name="Christen J.M."/>
            <person name="Clarke D.F."/>
            <person name="Dittmer N.T."/>
            <person name="Ferguson L.C.F."/>
            <person name="Garavelou S."/>
            <person name="Gordon K.H.J."/>
            <person name="Gunaratna R.T."/>
            <person name="Han Y."/>
            <person name="Hauser F."/>
            <person name="He Y."/>
            <person name="Heidel-Fischer H."/>
            <person name="Hirsh A."/>
            <person name="Hu Y."/>
            <person name="Jiang H."/>
            <person name="Kalra D."/>
            <person name="Klinner C."/>
            <person name="Konig C."/>
            <person name="Kovar C."/>
            <person name="Kroll A.R."/>
            <person name="Kuwar S.S."/>
            <person name="Lee S.L."/>
            <person name="Lehman R."/>
            <person name="Li K."/>
            <person name="Li Z."/>
            <person name="Liang H."/>
            <person name="Lovelace S."/>
            <person name="Lu Z."/>
            <person name="Mansfield J.H."/>
            <person name="McCulloch K.J."/>
            <person name="Mathew T."/>
            <person name="Morton B."/>
            <person name="Muzny D.M."/>
            <person name="Neunemann D."/>
            <person name="Ongeri F."/>
            <person name="Pauchet Y."/>
            <person name="Pu L.L."/>
            <person name="Pyrousis I."/>
            <person name="Rao X.J."/>
            <person name="Redding A."/>
            <person name="Roesel C."/>
            <person name="Sanchez-Gracia A."/>
            <person name="Schaack S."/>
            <person name="Shukla A."/>
            <person name="Tetreau G."/>
            <person name="Wang Y."/>
            <person name="Xiong G.H."/>
            <person name="Traut W."/>
            <person name="Walsh T.K."/>
            <person name="Worley K.C."/>
            <person name="Wu D."/>
            <person name="Wu W."/>
            <person name="Wu Y.Q."/>
            <person name="Zhang X."/>
            <person name="Zou Z."/>
            <person name="Zucker H."/>
            <person name="Briscoe A.D."/>
            <person name="Burmester T."/>
            <person name="Clem R.J."/>
            <person name="Feyereisen R."/>
            <person name="Grimmelikhuijzen C.J.P."/>
            <person name="Hamodrakas S.J."/>
            <person name="Hansson B.S."/>
            <person name="Huguet E."/>
            <person name="Jermiin L.S."/>
            <person name="Lan Q."/>
            <person name="Lehman H.K."/>
            <person name="Lorenzen M."/>
            <person name="Merzendorfer H."/>
            <person name="Michalopoulos I."/>
            <person name="Morton D.B."/>
            <person name="Muthukrishnan S."/>
            <person name="Oakeshott J.G."/>
            <person name="Palmer W."/>
            <person name="Park Y."/>
            <person name="Passarelli A.L."/>
            <person name="Rozas J."/>
            <person name="Schwartz L.M."/>
            <person name="Smith W."/>
            <person name="Southgate A."/>
            <person name="Vilcinskas A."/>
            <person name="Vogt R."/>
            <person name="Wang P."/>
            <person name="Werren J."/>
            <person name="Yu X.Q."/>
            <person name="Zhou J.J."/>
            <person name="Brown S.J."/>
            <person name="Scherer S.E."/>
            <person name="Richards S."/>
            <person name="Blissard G.W."/>
        </authorList>
    </citation>
    <scope>NUCLEOTIDE SEQUENCE</scope>
</reference>
<protein>
    <submittedName>
        <fullName evidence="3">Uncharacterized protein</fullName>
    </submittedName>
</protein>
<dbReference type="PROSITE" id="PS51257">
    <property type="entry name" value="PROKAR_LIPOPROTEIN"/>
    <property type="match status" value="1"/>
</dbReference>
<sequence>MLRLIIRLSALSIGLSYATISCQKMQQSQLASINERINQMLDSLYTPPFLSKTKSTSATTAPASTEAPTTPTCESASYPYRTPYPASASTPQVIYMPPPPAPSMPWNMEAALQPTDYSYPASNLFPRAVCPTPYFYGNYPPPPYSPVAYPPYPYPYPMKPNDYNYHPEYAVSAYPPVPGYPSMTAPPPYLPPIGSPPPPYHPPLPSPPPPYSASSPYPPLSPSIPSYPTMPYPKPLEMPQQYQPV</sequence>
<dbReference type="OrthoDB" id="7490414at2759"/>
<feature type="region of interest" description="Disordered" evidence="1">
    <location>
        <begin position="55"/>
        <end position="74"/>
    </location>
</feature>
<proteinExistence type="predicted"/>
<reference evidence="3" key="2">
    <citation type="submission" date="2020-12" db="EMBL/GenBank/DDBJ databases">
        <authorList>
            <person name="Kanost M."/>
        </authorList>
    </citation>
    <scope>NUCLEOTIDE SEQUENCE</scope>
</reference>
<dbReference type="EMBL" id="JH668745">
    <property type="protein sequence ID" value="KAG6461431.1"/>
    <property type="molecule type" value="Genomic_DNA"/>
</dbReference>
<gene>
    <name evidence="3" type="ORF">O3G_MSEX012620</name>
</gene>
<keyword evidence="4" id="KW-1185">Reference proteome</keyword>
<keyword evidence="2" id="KW-0732">Signal</keyword>
<name>A0A921ZPA3_MANSE</name>
<dbReference type="Proteomes" id="UP000791440">
    <property type="component" value="Unassembled WGS sequence"/>
</dbReference>
<organism evidence="3 4">
    <name type="scientific">Manduca sexta</name>
    <name type="common">Tobacco hawkmoth</name>
    <name type="synonym">Tobacco hornworm</name>
    <dbReference type="NCBI Taxonomy" id="7130"/>
    <lineage>
        <taxon>Eukaryota</taxon>
        <taxon>Metazoa</taxon>
        <taxon>Ecdysozoa</taxon>
        <taxon>Arthropoda</taxon>
        <taxon>Hexapoda</taxon>
        <taxon>Insecta</taxon>
        <taxon>Pterygota</taxon>
        <taxon>Neoptera</taxon>
        <taxon>Endopterygota</taxon>
        <taxon>Lepidoptera</taxon>
        <taxon>Glossata</taxon>
        <taxon>Ditrysia</taxon>
        <taxon>Bombycoidea</taxon>
        <taxon>Sphingidae</taxon>
        <taxon>Sphinginae</taxon>
        <taxon>Sphingini</taxon>
        <taxon>Manduca</taxon>
    </lineage>
</organism>
<feature type="signal peptide" evidence="2">
    <location>
        <begin position="1"/>
        <end position="18"/>
    </location>
</feature>
<evidence type="ECO:0000256" key="2">
    <source>
        <dbReference type="SAM" id="SignalP"/>
    </source>
</evidence>